<dbReference type="EMBL" id="MKZS01000001">
    <property type="protein sequence ID" value="OLT60854.1"/>
    <property type="molecule type" value="Genomic_DNA"/>
</dbReference>
<evidence type="ECO:0008006" key="3">
    <source>
        <dbReference type="Google" id="ProtNLM"/>
    </source>
</evidence>
<organism evidence="1 2">
    <name type="scientific">Moorena bouillonii PNG</name>
    <dbReference type="NCBI Taxonomy" id="568701"/>
    <lineage>
        <taxon>Bacteria</taxon>
        <taxon>Bacillati</taxon>
        <taxon>Cyanobacteriota</taxon>
        <taxon>Cyanophyceae</taxon>
        <taxon>Coleofasciculales</taxon>
        <taxon>Coleofasciculaceae</taxon>
        <taxon>Moorena</taxon>
    </lineage>
</organism>
<sequence length="89" mass="10369">MPYVTSIERLARKEGIEEGILQNSRETLLEVLQVRFEDLPRELVDKINQIESVSVLKTLHRQGITIASLKEFQGWLDQLLSVEENRKLH</sequence>
<gene>
    <name evidence="1" type="ORF">BJP37_19385</name>
</gene>
<protein>
    <recommendedName>
        <fullName evidence="3">DUF4351 domain-containing protein</fullName>
    </recommendedName>
</protein>
<proteinExistence type="predicted"/>
<dbReference type="AlphaFoldDB" id="A0A1U7N4L5"/>
<reference evidence="1 2" key="1">
    <citation type="submission" date="2016-10" db="EMBL/GenBank/DDBJ databases">
        <title>Comparative genomics uncovers the prolific and rare metabolic potential of the cyanobacterial genus Moorea.</title>
        <authorList>
            <person name="Leao T."/>
            <person name="Castelao G."/>
            <person name="Korobeynikov A."/>
            <person name="Monroe E.A."/>
            <person name="Podell S."/>
            <person name="Glukhov E."/>
            <person name="Allen E."/>
            <person name="Gerwick W.H."/>
            <person name="Gerwick L."/>
        </authorList>
    </citation>
    <scope>NUCLEOTIDE SEQUENCE [LARGE SCALE GENOMIC DNA]</scope>
    <source>
        <strain evidence="1 2">PNG5-198</strain>
    </source>
</reference>
<accession>A0A1U7N4L5</accession>
<evidence type="ECO:0000313" key="1">
    <source>
        <dbReference type="EMBL" id="OLT60854.1"/>
    </source>
</evidence>
<keyword evidence="2" id="KW-1185">Reference proteome</keyword>
<comment type="caution">
    <text evidence="1">The sequence shown here is derived from an EMBL/GenBank/DDBJ whole genome shotgun (WGS) entry which is preliminary data.</text>
</comment>
<name>A0A1U7N4L5_9CYAN</name>
<dbReference type="Proteomes" id="UP000186657">
    <property type="component" value="Unassembled WGS sequence"/>
</dbReference>
<evidence type="ECO:0000313" key="2">
    <source>
        <dbReference type="Proteomes" id="UP000186657"/>
    </source>
</evidence>